<organism evidence="1 2">
    <name type="scientific">Pseudoalteromonas luteoviolacea DSM 6061</name>
    <dbReference type="NCBI Taxonomy" id="1365250"/>
    <lineage>
        <taxon>Bacteria</taxon>
        <taxon>Pseudomonadati</taxon>
        <taxon>Pseudomonadota</taxon>
        <taxon>Gammaproteobacteria</taxon>
        <taxon>Alteromonadales</taxon>
        <taxon>Pseudoalteromonadaceae</taxon>
        <taxon>Pseudoalteromonas</taxon>
    </lineage>
</organism>
<proteinExistence type="predicted"/>
<reference evidence="1 2" key="1">
    <citation type="submission" date="2013-07" db="EMBL/GenBank/DDBJ databases">
        <title>Comparative Genomic and Metabolomic Analysis of Twelve Strains of Pseudoalteromonas luteoviolacea.</title>
        <authorList>
            <person name="Vynne N.G."/>
            <person name="Mansson M."/>
            <person name="Gram L."/>
        </authorList>
    </citation>
    <scope>NUCLEOTIDE SEQUENCE [LARGE SCALE GENOMIC DNA]</scope>
    <source>
        <strain evidence="1 2">DSM 6061</strain>
    </source>
</reference>
<keyword evidence="2" id="KW-1185">Reference proteome</keyword>
<evidence type="ECO:0008006" key="3">
    <source>
        <dbReference type="Google" id="ProtNLM"/>
    </source>
</evidence>
<protein>
    <recommendedName>
        <fullName evidence="3">DUF4157 domain-containing protein</fullName>
    </recommendedName>
</protein>
<dbReference type="Proteomes" id="UP000076643">
    <property type="component" value="Unassembled WGS sequence"/>
</dbReference>
<accession>A0A161ZY34</accession>
<sequence>MFGHSIYVRKGYHLSKPKLAHELVHVLQIERACLDKVVSLHFSDLAQYGYNDAPLEVEAFEANRNYSQSW</sequence>
<evidence type="ECO:0000313" key="1">
    <source>
        <dbReference type="EMBL" id="KZN38101.1"/>
    </source>
</evidence>
<name>A0A161ZY34_9GAMM</name>
<dbReference type="PATRIC" id="fig|1365250.3.peg.2404"/>
<gene>
    <name evidence="1" type="ORF">N475_15850</name>
</gene>
<dbReference type="EMBL" id="AUYB01000102">
    <property type="protein sequence ID" value="KZN38101.1"/>
    <property type="molecule type" value="Genomic_DNA"/>
</dbReference>
<dbReference type="AlphaFoldDB" id="A0A161ZY34"/>
<comment type="caution">
    <text evidence="1">The sequence shown here is derived from an EMBL/GenBank/DDBJ whole genome shotgun (WGS) entry which is preliminary data.</text>
</comment>
<evidence type="ECO:0000313" key="2">
    <source>
        <dbReference type="Proteomes" id="UP000076643"/>
    </source>
</evidence>